<dbReference type="GO" id="GO:0005829">
    <property type="term" value="C:cytosol"/>
    <property type="evidence" value="ECO:0007669"/>
    <property type="project" value="TreeGrafter"/>
</dbReference>
<dbReference type="CDD" id="cd00464">
    <property type="entry name" value="SK"/>
    <property type="match status" value="1"/>
</dbReference>
<dbReference type="InterPro" id="IPR027417">
    <property type="entry name" value="P-loop_NTPase"/>
</dbReference>
<evidence type="ECO:0000256" key="4">
    <source>
        <dbReference type="ARBA" id="ARBA00022777"/>
    </source>
</evidence>
<organism evidence="7">
    <name type="scientific">freshwater metagenome</name>
    <dbReference type="NCBI Taxonomy" id="449393"/>
    <lineage>
        <taxon>unclassified sequences</taxon>
        <taxon>metagenomes</taxon>
        <taxon>ecological metagenomes</taxon>
    </lineage>
</organism>
<dbReference type="InterPro" id="IPR000623">
    <property type="entry name" value="Shikimate_kinase/TSH1"/>
</dbReference>
<dbReference type="SUPFAM" id="SSF52540">
    <property type="entry name" value="P-loop containing nucleoside triphosphate hydrolases"/>
    <property type="match status" value="1"/>
</dbReference>
<dbReference type="EMBL" id="CAFAAI010000173">
    <property type="protein sequence ID" value="CAB4801230.1"/>
    <property type="molecule type" value="Genomic_DNA"/>
</dbReference>
<evidence type="ECO:0000256" key="6">
    <source>
        <dbReference type="ARBA" id="ARBA00023141"/>
    </source>
</evidence>
<reference evidence="7" key="1">
    <citation type="submission" date="2020-05" db="EMBL/GenBank/DDBJ databases">
        <authorList>
            <person name="Chiriac C."/>
            <person name="Salcher M."/>
            <person name="Ghai R."/>
            <person name="Kavagutti S V."/>
        </authorList>
    </citation>
    <scope>NUCLEOTIDE SEQUENCE</scope>
</reference>
<keyword evidence="4" id="KW-0418">Kinase</keyword>
<evidence type="ECO:0000256" key="3">
    <source>
        <dbReference type="ARBA" id="ARBA00022741"/>
    </source>
</evidence>
<name>A0A6J6XVH7_9ZZZZ</name>
<dbReference type="PANTHER" id="PTHR21087">
    <property type="entry name" value="SHIKIMATE KINASE"/>
    <property type="match status" value="1"/>
</dbReference>
<dbReference type="InterPro" id="IPR031322">
    <property type="entry name" value="Shikimate/glucono_kinase"/>
</dbReference>
<evidence type="ECO:0000313" key="7">
    <source>
        <dbReference type="EMBL" id="CAB4801230.1"/>
    </source>
</evidence>
<protein>
    <submittedName>
        <fullName evidence="7">Unannotated protein</fullName>
    </submittedName>
</protein>
<keyword evidence="1" id="KW-0028">Amino-acid biosynthesis</keyword>
<evidence type="ECO:0000256" key="1">
    <source>
        <dbReference type="ARBA" id="ARBA00022605"/>
    </source>
</evidence>
<evidence type="ECO:0000256" key="5">
    <source>
        <dbReference type="ARBA" id="ARBA00022840"/>
    </source>
</evidence>
<dbReference type="PRINTS" id="PR01100">
    <property type="entry name" value="SHIKIMTKNASE"/>
</dbReference>
<evidence type="ECO:0000256" key="2">
    <source>
        <dbReference type="ARBA" id="ARBA00022679"/>
    </source>
</evidence>
<proteinExistence type="inferred from homology"/>
<dbReference type="Gene3D" id="3.40.50.300">
    <property type="entry name" value="P-loop containing nucleotide triphosphate hydrolases"/>
    <property type="match status" value="1"/>
</dbReference>
<gene>
    <name evidence="7" type="ORF">UFOPK2992_01035</name>
</gene>
<dbReference type="GO" id="GO:0005524">
    <property type="term" value="F:ATP binding"/>
    <property type="evidence" value="ECO:0007669"/>
    <property type="project" value="UniProtKB-KW"/>
</dbReference>
<dbReference type="GO" id="GO:0004765">
    <property type="term" value="F:shikimate kinase activity"/>
    <property type="evidence" value="ECO:0007669"/>
    <property type="project" value="TreeGrafter"/>
</dbReference>
<dbReference type="HAMAP" id="MF_00109">
    <property type="entry name" value="Shikimate_kinase"/>
    <property type="match status" value="1"/>
</dbReference>
<dbReference type="GO" id="GO:0009073">
    <property type="term" value="P:aromatic amino acid family biosynthetic process"/>
    <property type="evidence" value="ECO:0007669"/>
    <property type="project" value="UniProtKB-KW"/>
</dbReference>
<keyword evidence="2" id="KW-0808">Transferase</keyword>
<dbReference type="AlphaFoldDB" id="A0A6J6XVH7"/>
<dbReference type="Pfam" id="PF01202">
    <property type="entry name" value="SKI"/>
    <property type="match status" value="1"/>
</dbReference>
<dbReference type="PANTHER" id="PTHR21087:SF16">
    <property type="entry name" value="SHIKIMATE KINASE 1, CHLOROPLASTIC"/>
    <property type="match status" value="1"/>
</dbReference>
<dbReference type="GO" id="GO:0008652">
    <property type="term" value="P:amino acid biosynthetic process"/>
    <property type="evidence" value="ECO:0007669"/>
    <property type="project" value="UniProtKB-KW"/>
</dbReference>
<sequence>MSAAGNRRIVLVGMMGSGKTTVGRVLASRLRCDLLDTDAVVEAREGRTVRDIFAADGEEAFREIESEVLSELLSRPGASVIAAAGGVVLRQQNRDALRASGARVVWLSADPGMLADRVKGGVHRPLLDGDPEGTLRRMYEQREALYREVADVIVTVDGRSVTDVVDAVLR</sequence>
<keyword evidence="6" id="KW-0057">Aromatic amino acid biosynthesis</keyword>
<keyword evidence="5" id="KW-0067">ATP-binding</keyword>
<keyword evidence="3" id="KW-0547">Nucleotide-binding</keyword>
<accession>A0A6J6XVH7</accession>